<evidence type="ECO:0000313" key="1">
    <source>
        <dbReference type="EMBL" id="MBA0810843.1"/>
    </source>
</evidence>
<protein>
    <submittedName>
        <fullName evidence="1">Uncharacterized protein</fullName>
    </submittedName>
</protein>
<dbReference type="Proteomes" id="UP000593560">
    <property type="component" value="Unassembled WGS sequence"/>
</dbReference>
<organism evidence="1 2">
    <name type="scientific">Gossypium harknessii</name>
    <dbReference type="NCBI Taxonomy" id="34285"/>
    <lineage>
        <taxon>Eukaryota</taxon>
        <taxon>Viridiplantae</taxon>
        <taxon>Streptophyta</taxon>
        <taxon>Embryophyta</taxon>
        <taxon>Tracheophyta</taxon>
        <taxon>Spermatophyta</taxon>
        <taxon>Magnoliopsida</taxon>
        <taxon>eudicotyledons</taxon>
        <taxon>Gunneridae</taxon>
        <taxon>Pentapetalae</taxon>
        <taxon>rosids</taxon>
        <taxon>malvids</taxon>
        <taxon>Malvales</taxon>
        <taxon>Malvaceae</taxon>
        <taxon>Malvoideae</taxon>
        <taxon>Gossypium</taxon>
    </lineage>
</organism>
<gene>
    <name evidence="1" type="ORF">Gohar_002801</name>
</gene>
<reference evidence="1 2" key="1">
    <citation type="journal article" date="2019" name="Genome Biol. Evol.">
        <title>Insights into the evolution of the New World diploid cottons (Gossypium, subgenus Houzingenia) based on genome sequencing.</title>
        <authorList>
            <person name="Grover C.E."/>
            <person name="Arick M.A. 2nd"/>
            <person name="Thrash A."/>
            <person name="Conover J.L."/>
            <person name="Sanders W.S."/>
            <person name="Peterson D.G."/>
            <person name="Frelichowski J.E."/>
            <person name="Scheffler J.A."/>
            <person name="Scheffler B.E."/>
            <person name="Wendel J.F."/>
        </authorList>
    </citation>
    <scope>NUCLEOTIDE SEQUENCE [LARGE SCALE GENOMIC DNA]</scope>
    <source>
        <strain evidence="1">0</strain>
        <tissue evidence="1">Leaf</tissue>
    </source>
</reference>
<keyword evidence="2" id="KW-1185">Reference proteome</keyword>
<comment type="caution">
    <text evidence="1">The sequence shown here is derived from an EMBL/GenBank/DDBJ whole genome shotgun (WGS) entry which is preliminary data.</text>
</comment>
<dbReference type="EMBL" id="JABFAD010000010">
    <property type="protein sequence ID" value="MBA0810843.1"/>
    <property type="molecule type" value="Genomic_DNA"/>
</dbReference>
<evidence type="ECO:0000313" key="2">
    <source>
        <dbReference type="Proteomes" id="UP000593560"/>
    </source>
</evidence>
<accession>A0A7J9HM75</accession>
<proteinExistence type="predicted"/>
<name>A0A7J9HM75_9ROSI</name>
<dbReference type="AlphaFoldDB" id="A0A7J9HM75"/>
<sequence>MEIDLVGAAGMQVVVGGLELEVIDIIVIVLDHMSVVELEVLVHKMTDCADELGLLLLCSVKQEVPFLHDMLFVVVWVEQYNRSVP</sequence>